<dbReference type="EMBL" id="CP108222">
    <property type="protein sequence ID" value="WTT18714.1"/>
    <property type="molecule type" value="Genomic_DNA"/>
</dbReference>
<gene>
    <name evidence="1" type="ORF">OHA22_25895</name>
</gene>
<evidence type="ECO:0000313" key="1">
    <source>
        <dbReference type="EMBL" id="WTT18714.1"/>
    </source>
</evidence>
<proteinExistence type="predicted"/>
<name>A0AAU2A538_9ACTN</name>
<sequence>MDTSDDGPDLAPALREAGNNLCGVLRGHLDASAVAEHFVRAGWTSRSSSWDAYEVGTGWCRVDLEPADGPDILLNGVIAPDGLDALATLLSRLGLRFGLELYDDEGGLCREITV</sequence>
<organism evidence="1">
    <name type="scientific">Streptomyces sp. NBC_00093</name>
    <dbReference type="NCBI Taxonomy" id="2975649"/>
    <lineage>
        <taxon>Bacteria</taxon>
        <taxon>Bacillati</taxon>
        <taxon>Actinomycetota</taxon>
        <taxon>Actinomycetes</taxon>
        <taxon>Kitasatosporales</taxon>
        <taxon>Streptomycetaceae</taxon>
        <taxon>Streptomyces</taxon>
    </lineage>
</organism>
<protein>
    <submittedName>
        <fullName evidence="1">Uncharacterized protein</fullName>
    </submittedName>
</protein>
<accession>A0AAU2A538</accession>
<dbReference type="AlphaFoldDB" id="A0AAU2A538"/>
<reference evidence="1" key="1">
    <citation type="submission" date="2022-10" db="EMBL/GenBank/DDBJ databases">
        <title>The complete genomes of actinobacterial strains from the NBC collection.</title>
        <authorList>
            <person name="Joergensen T.S."/>
            <person name="Alvarez Arevalo M."/>
            <person name="Sterndorff E.B."/>
            <person name="Faurdal D."/>
            <person name="Vuksanovic O."/>
            <person name="Mourched A.-S."/>
            <person name="Charusanti P."/>
            <person name="Shaw S."/>
            <person name="Blin K."/>
            <person name="Weber T."/>
        </authorList>
    </citation>
    <scope>NUCLEOTIDE SEQUENCE</scope>
    <source>
        <strain evidence="1">NBC_00093</strain>
    </source>
</reference>